<gene>
    <name evidence="1" type="ORF">E4U09_000258</name>
</gene>
<organism evidence="1 2">
    <name type="scientific">Claviceps aff. purpurea</name>
    <dbReference type="NCBI Taxonomy" id="1967640"/>
    <lineage>
        <taxon>Eukaryota</taxon>
        <taxon>Fungi</taxon>
        <taxon>Dikarya</taxon>
        <taxon>Ascomycota</taxon>
        <taxon>Pezizomycotina</taxon>
        <taxon>Sordariomycetes</taxon>
        <taxon>Hypocreomycetidae</taxon>
        <taxon>Hypocreales</taxon>
        <taxon>Clavicipitaceae</taxon>
        <taxon>Claviceps</taxon>
    </lineage>
</organism>
<dbReference type="EMBL" id="SRRH01000105">
    <property type="protein sequence ID" value="KAG6299046.1"/>
    <property type="molecule type" value="Genomic_DNA"/>
</dbReference>
<comment type="caution">
    <text evidence="1">The sequence shown here is derived from an EMBL/GenBank/DDBJ whole genome shotgun (WGS) entry which is preliminary data.</text>
</comment>
<accession>A0A9P7U308</accession>
<evidence type="ECO:0000313" key="1">
    <source>
        <dbReference type="EMBL" id="KAG6299046.1"/>
    </source>
</evidence>
<sequence length="173" mass="19234">MANISKPERPQVAAYDASLRGCVEHEQTNQRHEKIEIAELPCYKDAILADGGCRDCYLRDLLRDKPSRIIDGAEETGNPIGGTRFPDRQLVDQVAEDCRKGAANIMYVEKSRSVKTSRGTVGSKHAMARLRPTNGVQAEIRIARRVRKAAGERMQDAGDVNLMKCNRRSCHGV</sequence>
<dbReference type="AlphaFoldDB" id="A0A9P7U308"/>
<dbReference type="Proteomes" id="UP000707071">
    <property type="component" value="Unassembled WGS sequence"/>
</dbReference>
<keyword evidence="2" id="KW-1185">Reference proteome</keyword>
<evidence type="ECO:0000313" key="2">
    <source>
        <dbReference type="Proteomes" id="UP000707071"/>
    </source>
</evidence>
<protein>
    <submittedName>
        <fullName evidence="1">Uncharacterized protein</fullName>
    </submittedName>
</protein>
<proteinExistence type="predicted"/>
<name>A0A9P7U308_9HYPO</name>
<reference evidence="1 2" key="1">
    <citation type="journal article" date="2020" name="bioRxiv">
        <title>Whole genome comparisons of ergot fungi reveals the divergence and evolution of species within the genus Claviceps are the result of varying mechanisms driving genome evolution and host range expansion.</title>
        <authorList>
            <person name="Wyka S.A."/>
            <person name="Mondo S.J."/>
            <person name="Liu M."/>
            <person name="Dettman J."/>
            <person name="Nalam V."/>
            <person name="Broders K.D."/>
        </authorList>
    </citation>
    <scope>NUCLEOTIDE SEQUENCE [LARGE SCALE GENOMIC DNA]</scope>
    <source>
        <strain evidence="1 2">Clav52</strain>
    </source>
</reference>